<evidence type="ECO:0008006" key="3">
    <source>
        <dbReference type="Google" id="ProtNLM"/>
    </source>
</evidence>
<protein>
    <recommendedName>
        <fullName evidence="3">Protein XRI1</fullName>
    </recommendedName>
</protein>
<reference evidence="1 2" key="1">
    <citation type="submission" date="2020-08" db="EMBL/GenBank/DDBJ databases">
        <title>Plant Genome Project.</title>
        <authorList>
            <person name="Zhang R.-G."/>
        </authorList>
    </citation>
    <scope>NUCLEOTIDE SEQUENCE [LARGE SCALE GENOMIC DNA]</scope>
    <source>
        <tissue evidence="1">Rhizome</tissue>
    </source>
</reference>
<dbReference type="InterPro" id="IPR039933">
    <property type="entry name" value="XRI1"/>
</dbReference>
<dbReference type="GO" id="GO:0007143">
    <property type="term" value="P:female meiotic nuclear division"/>
    <property type="evidence" value="ECO:0007669"/>
    <property type="project" value="InterPro"/>
</dbReference>
<dbReference type="OrthoDB" id="691244at2759"/>
<sequence length="239" mass="25742">MMAMDNYFLFPPWDCDWDPHTFGSAGDLHQQLMPLATGSPASSSQASTGYLQDAVAGWSSRSKRRRLASSPSHVHCPAPLTTGDLQDILQGFLNSSYFGDPLLDQSRRPIEPGSTSPCGKSLRCFKELQPKAIQDPNSNAKVLTLKACERRGCSKKKSIAYPFAVVKPGGVDGGVTLDDINAQLLKRPRWPVRHPVGEFAGGPRVVSPAGPGLSGKAVVSMTRIQTRGRGTITIIRTKG</sequence>
<dbReference type="AlphaFoldDB" id="A0A8J5GIL0"/>
<name>A0A8J5GIL0_ZINOF</name>
<evidence type="ECO:0000313" key="2">
    <source>
        <dbReference type="Proteomes" id="UP000734854"/>
    </source>
</evidence>
<gene>
    <name evidence="1" type="ORF">ZIOFF_036742</name>
</gene>
<dbReference type="PANTHER" id="PTHR33385">
    <property type="entry name" value="PROTEIN XRI1"/>
    <property type="match status" value="1"/>
</dbReference>
<dbReference type="EMBL" id="JACMSC010000010">
    <property type="protein sequence ID" value="KAG6504409.1"/>
    <property type="molecule type" value="Genomic_DNA"/>
</dbReference>
<dbReference type="PANTHER" id="PTHR33385:SF18">
    <property type="entry name" value="XRI1-LIKE PROTEIN"/>
    <property type="match status" value="1"/>
</dbReference>
<organism evidence="1 2">
    <name type="scientific">Zingiber officinale</name>
    <name type="common">Ginger</name>
    <name type="synonym">Amomum zingiber</name>
    <dbReference type="NCBI Taxonomy" id="94328"/>
    <lineage>
        <taxon>Eukaryota</taxon>
        <taxon>Viridiplantae</taxon>
        <taxon>Streptophyta</taxon>
        <taxon>Embryophyta</taxon>
        <taxon>Tracheophyta</taxon>
        <taxon>Spermatophyta</taxon>
        <taxon>Magnoliopsida</taxon>
        <taxon>Liliopsida</taxon>
        <taxon>Zingiberales</taxon>
        <taxon>Zingiberaceae</taxon>
        <taxon>Zingiber</taxon>
    </lineage>
</organism>
<dbReference type="GO" id="GO:0007140">
    <property type="term" value="P:male meiotic nuclear division"/>
    <property type="evidence" value="ECO:0007669"/>
    <property type="project" value="InterPro"/>
</dbReference>
<dbReference type="Proteomes" id="UP000734854">
    <property type="component" value="Unassembled WGS sequence"/>
</dbReference>
<keyword evidence="2" id="KW-1185">Reference proteome</keyword>
<accession>A0A8J5GIL0</accession>
<proteinExistence type="predicted"/>
<evidence type="ECO:0000313" key="1">
    <source>
        <dbReference type="EMBL" id="KAG6504409.1"/>
    </source>
</evidence>
<comment type="caution">
    <text evidence="1">The sequence shown here is derived from an EMBL/GenBank/DDBJ whole genome shotgun (WGS) entry which is preliminary data.</text>
</comment>